<organism evidence="1 2">
    <name type="scientific">Araneus ventricosus</name>
    <name type="common">Orbweaver spider</name>
    <name type="synonym">Epeira ventricosa</name>
    <dbReference type="NCBI Taxonomy" id="182803"/>
    <lineage>
        <taxon>Eukaryota</taxon>
        <taxon>Metazoa</taxon>
        <taxon>Ecdysozoa</taxon>
        <taxon>Arthropoda</taxon>
        <taxon>Chelicerata</taxon>
        <taxon>Arachnida</taxon>
        <taxon>Araneae</taxon>
        <taxon>Araneomorphae</taxon>
        <taxon>Entelegynae</taxon>
        <taxon>Araneoidea</taxon>
        <taxon>Araneidae</taxon>
        <taxon>Araneus</taxon>
    </lineage>
</organism>
<accession>A0A4Y2BHP1</accession>
<evidence type="ECO:0000313" key="2">
    <source>
        <dbReference type="Proteomes" id="UP000499080"/>
    </source>
</evidence>
<dbReference type="Proteomes" id="UP000499080">
    <property type="component" value="Unassembled WGS sequence"/>
</dbReference>
<dbReference type="EMBL" id="BGPR01000081">
    <property type="protein sequence ID" value="GBL91772.1"/>
    <property type="molecule type" value="Genomic_DNA"/>
</dbReference>
<gene>
    <name evidence="1" type="ORF">AVEN_71407_1</name>
</gene>
<name>A0A4Y2BHP1_ARAVE</name>
<reference evidence="1 2" key="1">
    <citation type="journal article" date="2019" name="Sci. Rep.">
        <title>Orb-weaving spider Araneus ventricosus genome elucidates the spidroin gene catalogue.</title>
        <authorList>
            <person name="Kono N."/>
            <person name="Nakamura H."/>
            <person name="Ohtoshi R."/>
            <person name="Moran D.A.P."/>
            <person name="Shinohara A."/>
            <person name="Yoshida Y."/>
            <person name="Fujiwara M."/>
            <person name="Mori M."/>
            <person name="Tomita M."/>
            <person name="Arakawa K."/>
        </authorList>
    </citation>
    <scope>NUCLEOTIDE SEQUENCE [LARGE SCALE GENOMIC DNA]</scope>
</reference>
<evidence type="ECO:0000313" key="1">
    <source>
        <dbReference type="EMBL" id="GBL91772.1"/>
    </source>
</evidence>
<dbReference type="AlphaFoldDB" id="A0A4Y2BHP1"/>
<proteinExistence type="predicted"/>
<keyword evidence="2" id="KW-1185">Reference proteome</keyword>
<comment type="caution">
    <text evidence="1">The sequence shown here is derived from an EMBL/GenBank/DDBJ whole genome shotgun (WGS) entry which is preliminary data.</text>
</comment>
<protein>
    <submittedName>
        <fullName evidence="1">Uncharacterized protein</fullName>
    </submittedName>
</protein>
<sequence length="165" mass="18718">MKCCINLQSKYYNYKAAANLQTLGRRVVYEKPPDKADDEDKVVPKDLYMGTVVKSGYSSKIGKTSPPPFSAAEKRSNCNNLRTKAYRVGPKNSLYDIQLSKQQQTCSLIGFPIVIFTFNHHVLKKSHRMVSMLQGGNRIRILQVGVFIRRGRRFSGRQENITGQS</sequence>